<dbReference type="EMBL" id="JABXBU010000030">
    <property type="protein sequence ID" value="KAF8784640.1"/>
    <property type="molecule type" value="Genomic_DNA"/>
</dbReference>
<protein>
    <submittedName>
        <fullName evidence="2">Uncharacterized protein</fullName>
    </submittedName>
</protein>
<sequence length="98" mass="10977">MFQISQPSITSCDESETKSKETELPQENINPSAHCSLSHQKKKSVLLANENIFLENKADNTGQIQSKIQGTRNVYDLQLSPKNGNLIHGTAYTFLVRE</sequence>
<feature type="region of interest" description="Disordered" evidence="1">
    <location>
        <begin position="1"/>
        <end position="36"/>
    </location>
</feature>
<dbReference type="Proteomes" id="UP000807504">
    <property type="component" value="Unassembled WGS sequence"/>
</dbReference>
<evidence type="ECO:0000313" key="2">
    <source>
        <dbReference type="EMBL" id="KAF8784640.1"/>
    </source>
</evidence>
<organism evidence="2 3">
    <name type="scientific">Argiope bruennichi</name>
    <name type="common">Wasp spider</name>
    <name type="synonym">Aranea bruennichi</name>
    <dbReference type="NCBI Taxonomy" id="94029"/>
    <lineage>
        <taxon>Eukaryota</taxon>
        <taxon>Metazoa</taxon>
        <taxon>Ecdysozoa</taxon>
        <taxon>Arthropoda</taxon>
        <taxon>Chelicerata</taxon>
        <taxon>Arachnida</taxon>
        <taxon>Araneae</taxon>
        <taxon>Araneomorphae</taxon>
        <taxon>Entelegynae</taxon>
        <taxon>Araneoidea</taxon>
        <taxon>Araneidae</taxon>
        <taxon>Argiope</taxon>
    </lineage>
</organism>
<dbReference type="AlphaFoldDB" id="A0A8T0F5E2"/>
<gene>
    <name evidence="2" type="ORF">HNY73_010291</name>
</gene>
<proteinExistence type="predicted"/>
<evidence type="ECO:0000256" key="1">
    <source>
        <dbReference type="SAM" id="MobiDB-lite"/>
    </source>
</evidence>
<evidence type="ECO:0000313" key="3">
    <source>
        <dbReference type="Proteomes" id="UP000807504"/>
    </source>
</evidence>
<feature type="compositionally biased region" description="Polar residues" evidence="1">
    <location>
        <begin position="1"/>
        <end position="12"/>
    </location>
</feature>
<reference evidence="2" key="1">
    <citation type="journal article" date="2020" name="bioRxiv">
        <title>Chromosome-level reference genome of the European wasp spider Argiope bruennichi: a resource for studies on range expansion and evolutionary adaptation.</title>
        <authorList>
            <person name="Sheffer M.M."/>
            <person name="Hoppe A."/>
            <person name="Krehenwinkel H."/>
            <person name="Uhl G."/>
            <person name="Kuss A.W."/>
            <person name="Jensen L."/>
            <person name="Jensen C."/>
            <person name="Gillespie R.G."/>
            <person name="Hoff K.J."/>
            <person name="Prost S."/>
        </authorList>
    </citation>
    <scope>NUCLEOTIDE SEQUENCE</scope>
</reference>
<feature type="compositionally biased region" description="Polar residues" evidence="1">
    <location>
        <begin position="25"/>
        <end position="36"/>
    </location>
</feature>
<comment type="caution">
    <text evidence="2">The sequence shown here is derived from an EMBL/GenBank/DDBJ whole genome shotgun (WGS) entry which is preliminary data.</text>
</comment>
<keyword evidence="3" id="KW-1185">Reference proteome</keyword>
<name>A0A8T0F5E2_ARGBR</name>
<reference evidence="2" key="2">
    <citation type="submission" date="2020-06" db="EMBL/GenBank/DDBJ databases">
        <authorList>
            <person name="Sheffer M."/>
        </authorList>
    </citation>
    <scope>NUCLEOTIDE SEQUENCE</scope>
</reference>
<accession>A0A8T0F5E2</accession>